<dbReference type="AlphaFoldDB" id="S9SGN9"/>
<feature type="domain" description="AMP-dependent synthetase/ligase" evidence="1">
    <location>
        <begin position="62"/>
        <end position="442"/>
    </location>
</feature>
<dbReference type="PANTHER" id="PTHR24096:SF420">
    <property type="entry name" value="LONG-CHAIN-FATTY-ACID--COA LIGASE-RELATED"/>
    <property type="match status" value="1"/>
</dbReference>
<dbReference type="STRING" id="1123237.Salmuc_02836"/>
<name>S9SGN9_9RHOB</name>
<comment type="caution">
    <text evidence="2">The sequence shown here is derived from an EMBL/GenBank/DDBJ whole genome shotgun (WGS) entry which is preliminary data.</text>
</comment>
<dbReference type="InterPro" id="IPR020845">
    <property type="entry name" value="AMP-binding_CS"/>
</dbReference>
<dbReference type="EMBL" id="APVH01000009">
    <property type="protein sequence ID" value="EPX85454.1"/>
    <property type="molecule type" value="Genomic_DNA"/>
</dbReference>
<dbReference type="InterPro" id="IPR042099">
    <property type="entry name" value="ANL_N_sf"/>
</dbReference>
<dbReference type="Gene3D" id="3.40.50.12780">
    <property type="entry name" value="N-terminal domain of ligase-like"/>
    <property type="match status" value="1"/>
</dbReference>
<dbReference type="Pfam" id="PF00501">
    <property type="entry name" value="AMP-binding"/>
    <property type="match status" value="1"/>
</dbReference>
<proteinExistence type="predicted"/>
<dbReference type="RefSeq" id="WP_020041383.1">
    <property type="nucleotide sequence ID" value="NZ_KE557273.1"/>
</dbReference>
<evidence type="ECO:0000313" key="2">
    <source>
        <dbReference type="EMBL" id="EPX85454.1"/>
    </source>
</evidence>
<dbReference type="EC" id="6.2.1.25" evidence="2"/>
<gene>
    <name evidence="2" type="ORF">Salmuc_02836</name>
</gene>
<evidence type="ECO:0000313" key="3">
    <source>
        <dbReference type="Proteomes" id="UP000015347"/>
    </source>
</evidence>
<dbReference type="Proteomes" id="UP000015347">
    <property type="component" value="Unassembled WGS sequence"/>
</dbReference>
<dbReference type="Pfam" id="PF23562">
    <property type="entry name" value="AMP-binding_C_3"/>
    <property type="match status" value="1"/>
</dbReference>
<evidence type="ECO:0000259" key="1">
    <source>
        <dbReference type="Pfam" id="PF00501"/>
    </source>
</evidence>
<dbReference type="PANTHER" id="PTHR24096">
    <property type="entry name" value="LONG-CHAIN-FATTY-ACID--COA LIGASE"/>
    <property type="match status" value="1"/>
</dbReference>
<dbReference type="HOGENOM" id="CLU_462235_0_0_5"/>
<dbReference type="SUPFAM" id="SSF56801">
    <property type="entry name" value="Acetyl-CoA synthetase-like"/>
    <property type="match status" value="1"/>
</dbReference>
<sequence>MTTVLERAPTDPEARADWARRHTLTRYVPHRVIREARPDGTIRLRSSYDLPEAVANTGAWLHEWAGKAPYRVAVSERPVEGPGWRNVTYHELLQQVRAIAASLLARGLGQQDTIAILSGNGLDHLLLSLAAQYVGVPVVPLAEQYSLIPEAHGRLIYVLDKVTPKMAFVDDAARYASAIALPELADVEVVAARGSAARKLTMMSELLEGADTDVDAAHARVGPDTLAKILFTSGSSSDPKGVLTTHRMMCVNQVQMGVALPFLSDHAPRITDWLPWNHVFGGSHNVNMMLAHGGTLTIDSGKPTGKGFATTLRNRTDRPGTLAFNVPVGWNMLTEAIGDDIELQRHLFRDQQLLFYAGASLPQDVWEALERFSFEARGGLPMMISSWGLTETAPACLMVHEPIGRSGVIGVPLPGVEVKLIPDADLRCEIRVKGPNVMTGYFNDPERTAAAFDEEGFFITGDAVRFVDPADPDRGLVFDGRVSEDFKLDTGTWVQAGNLRMAALKELAGLAQDVVICGHDRGEVGLFVFPVPGSTGADVTEGAVTDPELMTRVELRLREMNAHVTGSAKRITRAIILAEPPSLEHHEVTDKGSLNIKKILTRRAELLERLYDNEDPALIRV</sequence>
<dbReference type="InterPro" id="IPR000873">
    <property type="entry name" value="AMP-dep_synth/lig_dom"/>
</dbReference>
<dbReference type="GO" id="GO:0018858">
    <property type="term" value="F:benzoate-CoA ligase activity"/>
    <property type="evidence" value="ECO:0007669"/>
    <property type="project" value="UniProtKB-EC"/>
</dbReference>
<organism evidence="2 3">
    <name type="scientific">Salipiger mucosus DSM 16094</name>
    <dbReference type="NCBI Taxonomy" id="1123237"/>
    <lineage>
        <taxon>Bacteria</taxon>
        <taxon>Pseudomonadati</taxon>
        <taxon>Pseudomonadota</taxon>
        <taxon>Alphaproteobacteria</taxon>
        <taxon>Rhodobacterales</taxon>
        <taxon>Roseobacteraceae</taxon>
        <taxon>Salipiger</taxon>
    </lineage>
</organism>
<reference evidence="3" key="1">
    <citation type="journal article" date="2014" name="Stand. Genomic Sci.">
        <title>Genome sequence of the exopolysaccharide-producing Salipiger mucosus type strain (DSM 16094(T)), a moderately halophilic member of the Roseobacter clade.</title>
        <authorList>
            <person name="Riedel T."/>
            <person name="Spring S."/>
            <person name="Fiebig A."/>
            <person name="Petersen J."/>
            <person name="Kyrpides N.C."/>
            <person name="Goker M."/>
            <person name="Klenk H.P."/>
        </authorList>
    </citation>
    <scope>NUCLEOTIDE SEQUENCE [LARGE SCALE GENOMIC DNA]</scope>
    <source>
        <strain evidence="3">DSM 16094</strain>
    </source>
</reference>
<dbReference type="OrthoDB" id="9803968at2"/>
<accession>S9SGN9</accession>
<keyword evidence="2" id="KW-0436">Ligase</keyword>
<keyword evidence="3" id="KW-1185">Reference proteome</keyword>
<protein>
    <submittedName>
        <fullName evidence="2">Benzoate-CoA ligase</fullName>
        <ecNumber evidence="2">6.2.1.25</ecNumber>
    </submittedName>
</protein>
<dbReference type="eggNOG" id="COG0318">
    <property type="taxonomic scope" value="Bacteria"/>
</dbReference>
<dbReference type="PROSITE" id="PS00455">
    <property type="entry name" value="AMP_BINDING"/>
    <property type="match status" value="1"/>
</dbReference>